<organism evidence="1 2">
    <name type="scientific">Actinomadura violacea</name>
    <dbReference type="NCBI Taxonomy" id="2819934"/>
    <lineage>
        <taxon>Bacteria</taxon>
        <taxon>Bacillati</taxon>
        <taxon>Actinomycetota</taxon>
        <taxon>Actinomycetes</taxon>
        <taxon>Streptosporangiales</taxon>
        <taxon>Thermomonosporaceae</taxon>
        <taxon>Actinomadura</taxon>
    </lineage>
</organism>
<dbReference type="Proteomes" id="UP000680206">
    <property type="component" value="Unassembled WGS sequence"/>
</dbReference>
<name>A0ABS3SA11_9ACTN</name>
<accession>A0ABS3SA11</accession>
<evidence type="ECO:0000313" key="1">
    <source>
        <dbReference type="EMBL" id="MBO2465845.1"/>
    </source>
</evidence>
<protein>
    <submittedName>
        <fullName evidence="1">Uncharacterized protein</fullName>
    </submittedName>
</protein>
<gene>
    <name evidence="1" type="ORF">J4709_50640</name>
</gene>
<dbReference type="RefSeq" id="WP_208252699.1">
    <property type="nucleotide sequence ID" value="NZ_JAGEPF010000053.1"/>
</dbReference>
<reference evidence="1 2" key="1">
    <citation type="submission" date="2021-03" db="EMBL/GenBank/DDBJ databases">
        <title>Actinomadura violae sp. nov., isolated from lichen in Thailand.</title>
        <authorList>
            <person name="Kanchanasin P."/>
            <person name="Saeng-In P."/>
            <person name="Phongsopitanun W."/>
            <person name="Yuki M."/>
            <person name="Kudo T."/>
            <person name="Ohkuma M."/>
            <person name="Tanasupawat S."/>
        </authorList>
    </citation>
    <scope>NUCLEOTIDE SEQUENCE [LARGE SCALE GENOMIC DNA]</scope>
    <source>
        <strain evidence="1 2">LCR2-06</strain>
    </source>
</reference>
<comment type="caution">
    <text evidence="1">The sequence shown here is derived from an EMBL/GenBank/DDBJ whole genome shotgun (WGS) entry which is preliminary data.</text>
</comment>
<proteinExistence type="predicted"/>
<dbReference type="EMBL" id="JAGEPF010000053">
    <property type="protein sequence ID" value="MBO2465845.1"/>
    <property type="molecule type" value="Genomic_DNA"/>
</dbReference>
<keyword evidence="2" id="KW-1185">Reference proteome</keyword>
<sequence>MSTPSRRSGVEGFADLVDPLVTRCQLPGMVERIRQGETLRFGLLRLAPDAEVPNLTAFQRLVSMKLETAR</sequence>
<evidence type="ECO:0000313" key="2">
    <source>
        <dbReference type="Proteomes" id="UP000680206"/>
    </source>
</evidence>